<accession>A0ABW5WHS3</accession>
<reference evidence="2" key="1">
    <citation type="journal article" date="2019" name="Int. J. Syst. Evol. Microbiol.">
        <title>The Global Catalogue of Microorganisms (GCM) 10K type strain sequencing project: providing services to taxonomists for standard genome sequencing and annotation.</title>
        <authorList>
            <consortium name="The Broad Institute Genomics Platform"/>
            <consortium name="The Broad Institute Genome Sequencing Center for Infectious Disease"/>
            <person name="Wu L."/>
            <person name="Ma J."/>
        </authorList>
    </citation>
    <scope>NUCLEOTIDE SEQUENCE [LARGE SCALE GENOMIC DNA]</scope>
    <source>
        <strain evidence="2">IBRC-M 10906</strain>
    </source>
</reference>
<dbReference type="InterPro" id="IPR045683">
    <property type="entry name" value="DUF6192"/>
</dbReference>
<proteinExistence type="predicted"/>
<sequence>VAAAWPKRRRVTKASWTVYQRLAHAPRRFEIIKDPPFNDRLGEYRWTVGAAERAAGRAPRTATSPPEETVAHIRDLARDDSVAAAAATEFLRRPEVAHRAMSDADTRTALYRAQRDRDDQAHAALQKRNPALKRIEHSLQFLELTGYCHNYVAGIKKAVQHLHDNPLSGEERAVAHHLLEQVQAATDFCRSVIDTGELSMDEQLARLLDEEEPP</sequence>
<name>A0ABW5WHS3_9PSEU</name>
<dbReference type="Pfam" id="PF19691">
    <property type="entry name" value="DUF6192"/>
    <property type="match status" value="1"/>
</dbReference>
<keyword evidence="2" id="KW-1185">Reference proteome</keyword>
<evidence type="ECO:0000313" key="2">
    <source>
        <dbReference type="Proteomes" id="UP001597478"/>
    </source>
</evidence>
<protein>
    <submittedName>
        <fullName evidence="1">DUF6192 family protein</fullName>
    </submittedName>
</protein>
<dbReference type="RefSeq" id="WP_377514269.1">
    <property type="nucleotide sequence ID" value="NZ_JBHUOF010000054.1"/>
</dbReference>
<comment type="caution">
    <text evidence="1">The sequence shown here is derived from an EMBL/GenBank/DDBJ whole genome shotgun (WGS) entry which is preliminary data.</text>
</comment>
<dbReference type="EMBL" id="JBHUOF010000054">
    <property type="protein sequence ID" value="MFD2803274.1"/>
    <property type="molecule type" value="Genomic_DNA"/>
</dbReference>
<dbReference type="Proteomes" id="UP001597478">
    <property type="component" value="Unassembled WGS sequence"/>
</dbReference>
<feature type="non-terminal residue" evidence="1">
    <location>
        <position position="1"/>
    </location>
</feature>
<evidence type="ECO:0000313" key="1">
    <source>
        <dbReference type="EMBL" id="MFD2803274.1"/>
    </source>
</evidence>
<gene>
    <name evidence="1" type="ORF">ACFS2C_28175</name>
</gene>
<organism evidence="1 2">
    <name type="scientific">Prauserella oleivorans</name>
    <dbReference type="NCBI Taxonomy" id="1478153"/>
    <lineage>
        <taxon>Bacteria</taxon>
        <taxon>Bacillati</taxon>
        <taxon>Actinomycetota</taxon>
        <taxon>Actinomycetes</taxon>
        <taxon>Pseudonocardiales</taxon>
        <taxon>Pseudonocardiaceae</taxon>
        <taxon>Prauserella</taxon>
    </lineage>
</organism>